<feature type="region of interest" description="Disordered" evidence="7">
    <location>
        <begin position="382"/>
        <end position="402"/>
    </location>
</feature>
<reference evidence="11" key="2">
    <citation type="submission" date="2025-08" db="UniProtKB">
        <authorList>
            <consortium name="Ensembl"/>
        </authorList>
    </citation>
    <scope>IDENTIFICATION</scope>
</reference>
<dbReference type="FunFam" id="2.40.240.130:FF:000001">
    <property type="entry name" value="Segment polarity protein dishevelled homolog DVL-1"/>
    <property type="match status" value="1"/>
</dbReference>
<dbReference type="SMART" id="SM00021">
    <property type="entry name" value="DAX"/>
    <property type="match status" value="1"/>
</dbReference>
<dbReference type="InterPro" id="IPR038207">
    <property type="entry name" value="DIX_dom_sf"/>
</dbReference>
<evidence type="ECO:0000259" key="9">
    <source>
        <dbReference type="PROSITE" id="PS50186"/>
    </source>
</evidence>
<dbReference type="CDD" id="cd06717">
    <property type="entry name" value="PDZ_Dishevelled-like"/>
    <property type="match status" value="1"/>
</dbReference>
<reference evidence="11" key="3">
    <citation type="submission" date="2025-09" db="UniProtKB">
        <authorList>
            <consortium name="Ensembl"/>
        </authorList>
    </citation>
    <scope>IDENTIFICATION</scope>
</reference>
<name>A0A674NT16_TAKRU</name>
<evidence type="ECO:0000313" key="11">
    <source>
        <dbReference type="Ensembl" id="ENSTRUP00000076843.1"/>
    </source>
</evidence>
<dbReference type="Pfam" id="PF12316">
    <property type="entry name" value="Dsh_C"/>
    <property type="match status" value="1"/>
</dbReference>
<accession>A0A674NT16</accession>
<dbReference type="FunFam" id="2.30.42.10:FF:000014">
    <property type="entry name" value="Segment polarity protein dishevelled homolog DVL-3"/>
    <property type="match status" value="1"/>
</dbReference>
<feature type="domain" description="PDZ" evidence="8">
    <location>
        <begin position="115"/>
        <end position="187"/>
    </location>
</feature>
<feature type="region of interest" description="Disordered" evidence="7">
    <location>
        <begin position="420"/>
        <end position="534"/>
    </location>
</feature>
<feature type="compositionally biased region" description="Low complexity" evidence="7">
    <location>
        <begin position="484"/>
        <end position="507"/>
    </location>
</feature>
<dbReference type="AlphaFoldDB" id="A0A674NT16"/>
<dbReference type="InterPro" id="IPR029071">
    <property type="entry name" value="Ubiquitin-like_domsf"/>
</dbReference>
<dbReference type="Pfam" id="PF00595">
    <property type="entry name" value="PDZ"/>
    <property type="match status" value="1"/>
</dbReference>
<dbReference type="SMART" id="SM00049">
    <property type="entry name" value="DEP"/>
    <property type="match status" value="1"/>
</dbReference>
<dbReference type="PANTHER" id="PTHR10878:SF6">
    <property type="entry name" value="SEGMENT POLARITY PROTEIN DISHEVELLED HOMOLOG DVL-3"/>
    <property type="match status" value="1"/>
</dbReference>
<dbReference type="PROSITE" id="PS50106">
    <property type="entry name" value="PDZ"/>
    <property type="match status" value="1"/>
</dbReference>
<dbReference type="Pfam" id="PF00610">
    <property type="entry name" value="DEP"/>
    <property type="match status" value="1"/>
</dbReference>
<evidence type="ECO:0000259" key="10">
    <source>
        <dbReference type="PROSITE" id="PS50841"/>
    </source>
</evidence>
<sequence>MGETKIIYHLDDQETPYLVKLPVPADKVTLADFKNVLKKPNCKFFFKSMDDDFGVVKEEISDDNAKLPCFNGRVVSWLSKCLTFHYFSVPMFKHYFQSSSFSSITDSTMSLNIITVTLNMEKYNFLGISIVGQSNERGDGGIYIGSIMKGGAVAADGRIEPGDMLLQVNDINFENMSNDDAVRVLRDIVHKPGPITLTVAKCWDPNPRSCFALPRSEPIRPIDPAAWVSHTAAMTGVYPPYGMSPSMSTVTSTSSSISSSIPETERECHRPPRFDDFHLSIHTDMATVAKAMACPESGLEVRDRMWLKITIANAFIGSDVVDWLFHHVEGFSDRREARKYASNLLKAGYIRHTVNKITFSEQCYYIFGDLCGNMTHLSLHDHDGSSGGASDQDTLPPLPHPGAAPWPMALPYQFPIPHPYDLPQPFHGGPGAGSAGSQHSGSSGSNCSKNEGPKSGGSGSETEIRSHRAPSERSVAPPSERSIRSSVSHRSTNSHSLAYGPGLVYGPPGLPPQPPHLSTSAPGAPPGRELASVPPELTASRQSLRLAVGNAGEFFVDVM</sequence>
<dbReference type="GO" id="GO:0005109">
    <property type="term" value="F:frizzled binding"/>
    <property type="evidence" value="ECO:0007669"/>
    <property type="project" value="TreeGrafter"/>
</dbReference>
<dbReference type="InterPro" id="IPR024580">
    <property type="entry name" value="Dishevelled_C-dom"/>
</dbReference>
<dbReference type="SUPFAM" id="SSF50156">
    <property type="entry name" value="PDZ domain-like"/>
    <property type="match status" value="1"/>
</dbReference>
<dbReference type="CDD" id="cd04438">
    <property type="entry name" value="DEP_dishevelled"/>
    <property type="match status" value="1"/>
</dbReference>
<feature type="domain" description="DIX" evidence="10">
    <location>
        <begin position="1"/>
        <end position="82"/>
    </location>
</feature>
<feature type="domain" description="DEP" evidence="9">
    <location>
        <begin position="295"/>
        <end position="369"/>
    </location>
</feature>
<evidence type="ECO:0000313" key="12">
    <source>
        <dbReference type="Proteomes" id="UP000005226"/>
    </source>
</evidence>
<dbReference type="InterPro" id="IPR015506">
    <property type="entry name" value="Dsh/Dvl-rel"/>
</dbReference>
<dbReference type="InterPro" id="IPR001158">
    <property type="entry name" value="DIX"/>
</dbReference>
<dbReference type="InterPro" id="IPR036390">
    <property type="entry name" value="WH_DNA-bd_sf"/>
</dbReference>
<dbReference type="InterPro" id="IPR000591">
    <property type="entry name" value="DEP_dom"/>
</dbReference>
<dbReference type="GO" id="GO:0005829">
    <property type="term" value="C:cytosol"/>
    <property type="evidence" value="ECO:0007669"/>
    <property type="project" value="TreeGrafter"/>
</dbReference>
<dbReference type="SUPFAM" id="SSF54236">
    <property type="entry name" value="Ubiquitin-like"/>
    <property type="match status" value="1"/>
</dbReference>
<feature type="compositionally biased region" description="Low complexity" evidence="7">
    <location>
        <begin position="435"/>
        <end position="448"/>
    </location>
</feature>
<reference evidence="11 12" key="1">
    <citation type="journal article" date="2011" name="Genome Biol. Evol.">
        <title>Integration of the genetic map and genome assembly of fugu facilitates insights into distinct features of genome evolution in teleosts and mammals.</title>
        <authorList>
            <person name="Kai W."/>
            <person name="Kikuchi K."/>
            <person name="Tohari S."/>
            <person name="Chew A.K."/>
            <person name="Tay A."/>
            <person name="Fujiwara A."/>
            <person name="Hosoya S."/>
            <person name="Suetake H."/>
            <person name="Naruse K."/>
            <person name="Brenner S."/>
            <person name="Suzuki Y."/>
            <person name="Venkatesh B."/>
        </authorList>
    </citation>
    <scope>NUCLEOTIDE SEQUENCE [LARGE SCALE GENOMIC DNA]</scope>
</reference>
<dbReference type="Proteomes" id="UP000005226">
    <property type="component" value="Chromosome 22"/>
</dbReference>
<dbReference type="InterPro" id="IPR001478">
    <property type="entry name" value="PDZ"/>
</dbReference>
<gene>
    <name evidence="11" type="primary">dvl3</name>
</gene>
<dbReference type="Gene3D" id="1.10.10.10">
    <property type="entry name" value="Winged helix-like DNA-binding domain superfamily/Winged helix DNA-binding domain"/>
    <property type="match status" value="1"/>
</dbReference>
<evidence type="ECO:0000256" key="4">
    <source>
        <dbReference type="ARBA" id="ARBA00022490"/>
    </source>
</evidence>
<evidence type="ECO:0000256" key="6">
    <source>
        <dbReference type="PROSITE-ProRule" id="PRU00069"/>
    </source>
</evidence>
<dbReference type="Gene3D" id="2.30.42.10">
    <property type="match status" value="1"/>
</dbReference>
<dbReference type="InterPro" id="IPR008339">
    <property type="entry name" value="Dishevelled_fam"/>
</dbReference>
<proteinExistence type="inferred from homology"/>
<dbReference type="FunFam" id="1.10.10.10:FF:000040">
    <property type="entry name" value="segment polarity protein dishevelled homolog DVL-3"/>
    <property type="match status" value="1"/>
</dbReference>
<dbReference type="GO" id="GO:0035556">
    <property type="term" value="P:intracellular signal transduction"/>
    <property type="evidence" value="ECO:0007669"/>
    <property type="project" value="InterPro"/>
</dbReference>
<protein>
    <submittedName>
        <fullName evidence="11">Dishevelled segment polarity protein 3a</fullName>
    </submittedName>
</protein>
<evidence type="ECO:0000256" key="1">
    <source>
        <dbReference type="ARBA" id="ARBA00004496"/>
    </source>
</evidence>
<evidence type="ECO:0000256" key="3">
    <source>
        <dbReference type="ARBA" id="ARBA00022473"/>
    </source>
</evidence>
<dbReference type="GO" id="GO:0060070">
    <property type="term" value="P:canonical Wnt signaling pathway"/>
    <property type="evidence" value="ECO:0007669"/>
    <property type="project" value="TreeGrafter"/>
</dbReference>
<keyword evidence="5 6" id="KW-0879">Wnt signaling pathway</keyword>
<dbReference type="PANTHER" id="PTHR10878">
    <property type="entry name" value="SEGMENT POLARITY PROTEIN DISHEVELLED"/>
    <property type="match status" value="1"/>
</dbReference>
<keyword evidence="4" id="KW-0963">Cytoplasm</keyword>
<dbReference type="PRINTS" id="PR01760">
    <property type="entry name" value="DISHEVELLED"/>
</dbReference>
<keyword evidence="12" id="KW-1185">Reference proteome</keyword>
<evidence type="ECO:0000256" key="7">
    <source>
        <dbReference type="SAM" id="MobiDB-lite"/>
    </source>
</evidence>
<dbReference type="InterPro" id="IPR036388">
    <property type="entry name" value="WH-like_DNA-bd_sf"/>
</dbReference>
<keyword evidence="3" id="KW-0217">Developmental protein</keyword>
<evidence type="ECO:0000256" key="2">
    <source>
        <dbReference type="ARBA" id="ARBA00008735"/>
    </source>
</evidence>
<dbReference type="Ensembl" id="ENSTRUT00000077514.1">
    <property type="protein sequence ID" value="ENSTRUP00000076843.1"/>
    <property type="gene ID" value="ENSTRUG00000000483.3"/>
</dbReference>
<feature type="compositionally biased region" description="Basic and acidic residues" evidence="7">
    <location>
        <begin position="462"/>
        <end position="471"/>
    </location>
</feature>
<dbReference type="PROSITE" id="PS50186">
    <property type="entry name" value="DEP"/>
    <property type="match status" value="1"/>
</dbReference>
<evidence type="ECO:0000256" key="5">
    <source>
        <dbReference type="ARBA" id="ARBA00022687"/>
    </source>
</evidence>
<dbReference type="Pfam" id="PF00778">
    <property type="entry name" value="DIX"/>
    <property type="match status" value="1"/>
</dbReference>
<dbReference type="SMART" id="SM00228">
    <property type="entry name" value="PDZ"/>
    <property type="match status" value="1"/>
</dbReference>
<comment type="similarity">
    <text evidence="2">Belongs to the DSH family.</text>
</comment>
<dbReference type="SUPFAM" id="SSF46785">
    <property type="entry name" value="Winged helix' DNA-binding domain"/>
    <property type="match status" value="1"/>
</dbReference>
<comment type="subcellular location">
    <subcellularLocation>
        <location evidence="1">Cytoplasm</location>
    </subcellularLocation>
</comment>
<organism evidence="11 12">
    <name type="scientific">Takifugu rubripes</name>
    <name type="common">Japanese pufferfish</name>
    <name type="synonym">Fugu rubripes</name>
    <dbReference type="NCBI Taxonomy" id="31033"/>
    <lineage>
        <taxon>Eukaryota</taxon>
        <taxon>Metazoa</taxon>
        <taxon>Chordata</taxon>
        <taxon>Craniata</taxon>
        <taxon>Vertebrata</taxon>
        <taxon>Euteleostomi</taxon>
        <taxon>Actinopterygii</taxon>
        <taxon>Neopterygii</taxon>
        <taxon>Teleostei</taxon>
        <taxon>Neoteleostei</taxon>
        <taxon>Acanthomorphata</taxon>
        <taxon>Eupercaria</taxon>
        <taxon>Tetraodontiformes</taxon>
        <taxon>Tetradontoidea</taxon>
        <taxon>Tetraodontidae</taxon>
        <taxon>Takifugu</taxon>
    </lineage>
</organism>
<evidence type="ECO:0000259" key="8">
    <source>
        <dbReference type="PROSITE" id="PS50106"/>
    </source>
</evidence>
<dbReference type="GeneTree" id="ENSGT00950000182903"/>
<dbReference type="PROSITE" id="PS50841">
    <property type="entry name" value="DIX"/>
    <property type="match status" value="1"/>
</dbReference>
<dbReference type="InterPro" id="IPR036034">
    <property type="entry name" value="PDZ_sf"/>
</dbReference>
<dbReference type="Gene3D" id="2.40.240.130">
    <property type="match status" value="1"/>
</dbReference>